<dbReference type="AlphaFoldDB" id="A0A5C5V9T3"/>
<evidence type="ECO:0000313" key="3">
    <source>
        <dbReference type="EMBL" id="TWT34455.1"/>
    </source>
</evidence>
<proteinExistence type="predicted"/>
<sequence>MRSILYLCEYGTLNGGENSLLSILPYVMSVGWRPIVLGPSAGDLAARVRKTGAEYDAWDVADGAGRKRPLEALRAELPQLVARHRADIVHANSLSMSRVLGPVETPDVIKVGHLRDILKLNRRVITDLNQLDGRIAVSHATLDFHVSQGLLDESTRVIYNGVATTVFFPGEPTGYLHRELNLPREKQLFAIIGQIGMRKGIEIALQAFTSNGQAHLLVIGDRFSQKDEAIEYEASLRQIVAERRQTADVTFLPFRHDLPQLLRELTALVHAARQEPLGRVLLEAAATGLPVVATSAGGTREIFGDDAAEIVPIDDVDAMARALDRLIFDPAYRAQLGRKAQARCGLFTPGKSTSQIARFYNDLLARS</sequence>
<keyword evidence="4" id="KW-1185">Reference proteome</keyword>
<dbReference type="PANTHER" id="PTHR45947:SF11">
    <property type="entry name" value="SLR1508 PROTEIN"/>
    <property type="match status" value="1"/>
</dbReference>
<keyword evidence="3" id="KW-0328">Glycosyltransferase</keyword>
<feature type="domain" description="Glycosyl transferase family 1" evidence="1">
    <location>
        <begin position="177"/>
        <end position="342"/>
    </location>
</feature>
<dbReference type="Proteomes" id="UP000318878">
    <property type="component" value="Unassembled WGS sequence"/>
</dbReference>
<dbReference type="OrthoDB" id="259238at2"/>
<dbReference type="Gene3D" id="3.40.50.2000">
    <property type="entry name" value="Glycogen Phosphorylase B"/>
    <property type="match status" value="2"/>
</dbReference>
<dbReference type="RefSeq" id="WP_146430722.1">
    <property type="nucleotide sequence ID" value="NZ_SJPF01000002.1"/>
</dbReference>
<evidence type="ECO:0000259" key="2">
    <source>
        <dbReference type="Pfam" id="PF13439"/>
    </source>
</evidence>
<dbReference type="InterPro" id="IPR028098">
    <property type="entry name" value="Glyco_trans_4-like_N"/>
</dbReference>
<accession>A0A5C5V9T3</accession>
<comment type="caution">
    <text evidence="3">The sequence shown here is derived from an EMBL/GenBank/DDBJ whole genome shotgun (WGS) entry which is preliminary data.</text>
</comment>
<protein>
    <submittedName>
        <fullName evidence="3">Capsular glucan synthase</fullName>
        <ecNumber evidence="3">2.4.1.21</ecNumber>
    </submittedName>
</protein>
<dbReference type="InterPro" id="IPR050194">
    <property type="entry name" value="Glycosyltransferase_grp1"/>
</dbReference>
<dbReference type="Pfam" id="PF00534">
    <property type="entry name" value="Glycos_transf_1"/>
    <property type="match status" value="1"/>
</dbReference>
<dbReference type="SUPFAM" id="SSF53756">
    <property type="entry name" value="UDP-Glycosyltransferase/glycogen phosphorylase"/>
    <property type="match status" value="1"/>
</dbReference>
<dbReference type="CDD" id="cd03801">
    <property type="entry name" value="GT4_PimA-like"/>
    <property type="match status" value="1"/>
</dbReference>
<evidence type="ECO:0000313" key="4">
    <source>
        <dbReference type="Proteomes" id="UP000318878"/>
    </source>
</evidence>
<dbReference type="InterPro" id="IPR001296">
    <property type="entry name" value="Glyco_trans_1"/>
</dbReference>
<name>A0A5C5V9T3_9BACT</name>
<dbReference type="EMBL" id="SJPF01000002">
    <property type="protein sequence ID" value="TWT34455.1"/>
    <property type="molecule type" value="Genomic_DNA"/>
</dbReference>
<dbReference type="PANTHER" id="PTHR45947">
    <property type="entry name" value="SULFOQUINOVOSYL TRANSFERASE SQD2"/>
    <property type="match status" value="1"/>
</dbReference>
<evidence type="ECO:0000259" key="1">
    <source>
        <dbReference type="Pfam" id="PF00534"/>
    </source>
</evidence>
<gene>
    <name evidence="3" type="primary">glgA_2</name>
    <name evidence="3" type="ORF">Enr8_18640</name>
</gene>
<keyword evidence="3" id="KW-0808">Transferase</keyword>
<dbReference type="EC" id="2.4.1.21" evidence="3"/>
<dbReference type="GO" id="GO:0009011">
    <property type="term" value="F:alpha-1,4-glucan glucosyltransferase (ADP-glucose donor) activity"/>
    <property type="evidence" value="ECO:0007669"/>
    <property type="project" value="UniProtKB-EC"/>
</dbReference>
<organism evidence="3 4">
    <name type="scientific">Blastopirellula retiformator</name>
    <dbReference type="NCBI Taxonomy" id="2527970"/>
    <lineage>
        <taxon>Bacteria</taxon>
        <taxon>Pseudomonadati</taxon>
        <taxon>Planctomycetota</taxon>
        <taxon>Planctomycetia</taxon>
        <taxon>Pirellulales</taxon>
        <taxon>Pirellulaceae</taxon>
        <taxon>Blastopirellula</taxon>
    </lineage>
</organism>
<dbReference type="Pfam" id="PF13439">
    <property type="entry name" value="Glyco_transf_4"/>
    <property type="match status" value="1"/>
</dbReference>
<feature type="domain" description="Glycosyltransferase subfamily 4-like N-terminal" evidence="2">
    <location>
        <begin position="14"/>
        <end position="164"/>
    </location>
</feature>
<reference evidence="3 4" key="1">
    <citation type="submission" date="2019-02" db="EMBL/GenBank/DDBJ databases">
        <title>Deep-cultivation of Planctomycetes and their phenomic and genomic characterization uncovers novel biology.</title>
        <authorList>
            <person name="Wiegand S."/>
            <person name="Jogler M."/>
            <person name="Boedeker C."/>
            <person name="Pinto D."/>
            <person name="Vollmers J."/>
            <person name="Rivas-Marin E."/>
            <person name="Kohn T."/>
            <person name="Peeters S.H."/>
            <person name="Heuer A."/>
            <person name="Rast P."/>
            <person name="Oberbeckmann S."/>
            <person name="Bunk B."/>
            <person name="Jeske O."/>
            <person name="Meyerdierks A."/>
            <person name="Storesund J.E."/>
            <person name="Kallscheuer N."/>
            <person name="Luecker S."/>
            <person name="Lage O.M."/>
            <person name="Pohl T."/>
            <person name="Merkel B.J."/>
            <person name="Hornburger P."/>
            <person name="Mueller R.-W."/>
            <person name="Bruemmer F."/>
            <person name="Labrenz M."/>
            <person name="Spormann A.M."/>
            <person name="Op Den Camp H."/>
            <person name="Overmann J."/>
            <person name="Amann R."/>
            <person name="Jetten M.S.M."/>
            <person name="Mascher T."/>
            <person name="Medema M.H."/>
            <person name="Devos D.P."/>
            <person name="Kaster A.-K."/>
            <person name="Ovreas L."/>
            <person name="Rohde M."/>
            <person name="Galperin M.Y."/>
            <person name="Jogler C."/>
        </authorList>
    </citation>
    <scope>NUCLEOTIDE SEQUENCE [LARGE SCALE GENOMIC DNA]</scope>
    <source>
        <strain evidence="3 4">Enr8</strain>
    </source>
</reference>